<gene>
    <name evidence="2" type="ORF">LCGC14_0860910</name>
</gene>
<feature type="transmembrane region" description="Helical" evidence="1">
    <location>
        <begin position="201"/>
        <end position="218"/>
    </location>
</feature>
<name>A0A0F9PSW7_9ZZZZ</name>
<organism evidence="2">
    <name type="scientific">marine sediment metagenome</name>
    <dbReference type="NCBI Taxonomy" id="412755"/>
    <lineage>
        <taxon>unclassified sequences</taxon>
        <taxon>metagenomes</taxon>
        <taxon>ecological metagenomes</taxon>
    </lineage>
</organism>
<dbReference type="AlphaFoldDB" id="A0A0F9PSW7"/>
<keyword evidence="1" id="KW-1133">Transmembrane helix</keyword>
<protein>
    <submittedName>
        <fullName evidence="2">Uncharacterized protein</fullName>
    </submittedName>
</protein>
<proteinExistence type="predicted"/>
<comment type="caution">
    <text evidence="2">The sequence shown here is derived from an EMBL/GenBank/DDBJ whole genome shotgun (WGS) entry which is preliminary data.</text>
</comment>
<evidence type="ECO:0000256" key="1">
    <source>
        <dbReference type="SAM" id="Phobius"/>
    </source>
</evidence>
<keyword evidence="1" id="KW-0812">Transmembrane</keyword>
<sequence>MKRTHCIFIVIFGIITSQSMMLVEGSVEWSASVTTSSFYWKRSLNQLSYNEYPDGDLVGSFGRAIKISVYSIPSNNFSFFEGDRLNFWITIEGDIAHSVSKFNSDYHLLILPTNVNGTNFFVLLFKQTELLENLTHSIYINSSMSNEIAVLNLKYNYTLHVRYEWDITTGLLKKKSVISPSGLQLIVVPGRGIGFISIPTYYPALIYLSIIIGILIIMKKKKLKR</sequence>
<keyword evidence="1" id="KW-0472">Membrane</keyword>
<accession>A0A0F9PSW7</accession>
<evidence type="ECO:0000313" key="2">
    <source>
        <dbReference type="EMBL" id="KKN27787.1"/>
    </source>
</evidence>
<dbReference type="EMBL" id="LAZR01002613">
    <property type="protein sequence ID" value="KKN27787.1"/>
    <property type="molecule type" value="Genomic_DNA"/>
</dbReference>
<reference evidence="2" key="1">
    <citation type="journal article" date="2015" name="Nature">
        <title>Complex archaea that bridge the gap between prokaryotes and eukaryotes.</title>
        <authorList>
            <person name="Spang A."/>
            <person name="Saw J.H."/>
            <person name="Jorgensen S.L."/>
            <person name="Zaremba-Niedzwiedzka K."/>
            <person name="Martijn J."/>
            <person name="Lind A.E."/>
            <person name="van Eijk R."/>
            <person name="Schleper C."/>
            <person name="Guy L."/>
            <person name="Ettema T.J."/>
        </authorList>
    </citation>
    <scope>NUCLEOTIDE SEQUENCE</scope>
</reference>